<comment type="function">
    <text evidence="1">Subunit of the oligosaccharyl transferase (OST) complex that catalyzes the initial transfer of a defined glycan (Glc(3)Man(9)GlcNAc(2) in eukaryotes) from the lipid carrier dolichol-pyrophosphate to an asparagine residue within an Asn-X-Ser/Thr consensus motif in nascent polypeptide chains, the first step in protein N-glycosylation. N-glycosylation occurs cotranslationally and the complex associates with the Sec61 complex at the channel-forming translocon complex that mediates protein translocation across the endoplasmic reticulum (ER). All subunits are required for a maximal enzyme activity.</text>
</comment>
<organism evidence="11 12">
    <name type="scientific">Cyanidioschyzon merolae (strain NIES-3377 / 10D)</name>
    <name type="common">Unicellular red alga</name>
    <dbReference type="NCBI Taxonomy" id="280699"/>
    <lineage>
        <taxon>Eukaryota</taxon>
        <taxon>Rhodophyta</taxon>
        <taxon>Bangiophyceae</taxon>
        <taxon>Cyanidiales</taxon>
        <taxon>Cyanidiaceae</taxon>
        <taxon>Cyanidioschyzon</taxon>
    </lineage>
</organism>
<feature type="chain" id="PRO_5004017692" evidence="10">
    <location>
        <begin position="23"/>
        <end position="373"/>
    </location>
</feature>
<evidence type="ECO:0000256" key="9">
    <source>
        <dbReference type="SAM" id="Phobius"/>
    </source>
</evidence>
<feature type="signal peptide" evidence="10">
    <location>
        <begin position="1"/>
        <end position="22"/>
    </location>
</feature>
<dbReference type="KEGG" id="cme:CYME_CMQ361C"/>
<reference evidence="11 12" key="1">
    <citation type="journal article" date="2004" name="Nature">
        <title>Genome sequence of the ultrasmall unicellular red alga Cyanidioschyzon merolae 10D.</title>
        <authorList>
            <person name="Matsuzaki M."/>
            <person name="Misumi O."/>
            <person name="Shin-i T."/>
            <person name="Maruyama S."/>
            <person name="Takahara M."/>
            <person name="Miyagishima S."/>
            <person name="Mori T."/>
            <person name="Nishida K."/>
            <person name="Yagisawa F."/>
            <person name="Nishida K."/>
            <person name="Yoshida Y."/>
            <person name="Nishimura Y."/>
            <person name="Nakao S."/>
            <person name="Kobayashi T."/>
            <person name="Momoyama Y."/>
            <person name="Higashiyama T."/>
            <person name="Minoda A."/>
            <person name="Sano M."/>
            <person name="Nomoto H."/>
            <person name="Oishi K."/>
            <person name="Hayashi H."/>
            <person name="Ohta F."/>
            <person name="Nishizaka S."/>
            <person name="Haga S."/>
            <person name="Miura S."/>
            <person name="Morishita T."/>
            <person name="Kabeya Y."/>
            <person name="Terasawa K."/>
            <person name="Suzuki Y."/>
            <person name="Ishii Y."/>
            <person name="Asakawa S."/>
            <person name="Takano H."/>
            <person name="Ohta N."/>
            <person name="Kuroiwa H."/>
            <person name="Tanaka K."/>
            <person name="Shimizu N."/>
            <person name="Sugano S."/>
            <person name="Sato N."/>
            <person name="Nozaki H."/>
            <person name="Ogasawara N."/>
            <person name="Kohara Y."/>
            <person name="Kuroiwa T."/>
        </authorList>
    </citation>
    <scope>NUCLEOTIDE SEQUENCE [LARGE SCALE GENOMIC DNA]</scope>
    <source>
        <strain evidence="11 12">10D</strain>
    </source>
</reference>
<proteinExistence type="inferred from homology"/>
<keyword evidence="4 9" id="KW-0812">Transmembrane</keyword>
<protein>
    <submittedName>
        <fullName evidence="11">Uncharacterized protein</fullName>
    </submittedName>
</protein>
<dbReference type="EMBL" id="AP006499">
    <property type="protein sequence ID" value="BAM82216.1"/>
    <property type="molecule type" value="Genomic_DNA"/>
</dbReference>
<dbReference type="PANTHER" id="PTHR12692:SF0">
    <property type="entry name" value="GH11935P"/>
    <property type="match status" value="1"/>
</dbReference>
<dbReference type="RefSeq" id="XP_005538252.1">
    <property type="nucleotide sequence ID" value="XM_005538195.1"/>
</dbReference>
<reference evidence="11 12" key="2">
    <citation type="journal article" date="2007" name="BMC Biol.">
        <title>A 100%-complete sequence reveals unusually simple genomic features in the hot-spring red alga Cyanidioschyzon merolae.</title>
        <authorList>
            <person name="Nozaki H."/>
            <person name="Takano H."/>
            <person name="Misumi O."/>
            <person name="Terasawa K."/>
            <person name="Matsuzaki M."/>
            <person name="Maruyama S."/>
            <person name="Nishida K."/>
            <person name="Yagisawa F."/>
            <person name="Yoshida Y."/>
            <person name="Fujiwara T."/>
            <person name="Takio S."/>
            <person name="Tamura K."/>
            <person name="Chung S.J."/>
            <person name="Nakamura S."/>
            <person name="Kuroiwa H."/>
            <person name="Tanaka K."/>
            <person name="Sato N."/>
            <person name="Kuroiwa T."/>
        </authorList>
    </citation>
    <scope>NUCLEOTIDE SEQUENCE [LARGE SCALE GENOMIC DNA]</scope>
    <source>
        <strain evidence="11 12">10D</strain>
    </source>
</reference>
<dbReference type="GeneID" id="16996327"/>
<dbReference type="InterPro" id="IPR021149">
    <property type="entry name" value="OligosaccharylTrfase_OST3/OST6"/>
</dbReference>
<feature type="transmembrane region" description="Helical" evidence="9">
    <location>
        <begin position="235"/>
        <end position="251"/>
    </location>
</feature>
<dbReference type="Pfam" id="PF04756">
    <property type="entry name" value="OST3_OST6"/>
    <property type="match status" value="1"/>
</dbReference>
<evidence type="ECO:0000256" key="8">
    <source>
        <dbReference type="ARBA" id="ARBA00023136"/>
    </source>
</evidence>
<gene>
    <name evidence="11" type="ORF">CYME_CMQ361C</name>
</gene>
<evidence type="ECO:0000256" key="1">
    <source>
        <dbReference type="ARBA" id="ARBA00002791"/>
    </source>
</evidence>
<evidence type="ECO:0000256" key="4">
    <source>
        <dbReference type="ARBA" id="ARBA00022692"/>
    </source>
</evidence>
<keyword evidence="6" id="KW-0256">Endoplasmic reticulum</keyword>
<evidence type="ECO:0000256" key="7">
    <source>
        <dbReference type="ARBA" id="ARBA00022989"/>
    </source>
</evidence>
<dbReference type="PANTHER" id="PTHR12692">
    <property type="entry name" value="DOLICHYL-DIPHOSPHOOLIGOSACCHARIDE--PROTEIN GLYCOSYLTRANSFERASE-RELATED"/>
    <property type="match status" value="1"/>
</dbReference>
<evidence type="ECO:0000313" key="11">
    <source>
        <dbReference type="EMBL" id="BAM82216.1"/>
    </source>
</evidence>
<keyword evidence="12" id="KW-1185">Reference proteome</keyword>
<feature type="transmembrane region" description="Helical" evidence="9">
    <location>
        <begin position="348"/>
        <end position="368"/>
    </location>
</feature>
<dbReference type="AlphaFoldDB" id="M1UVX1"/>
<comment type="subcellular location">
    <subcellularLocation>
        <location evidence="2">Endoplasmic reticulum membrane</location>
        <topology evidence="2">Multi-pass membrane protein</topology>
    </subcellularLocation>
</comment>
<evidence type="ECO:0000256" key="5">
    <source>
        <dbReference type="ARBA" id="ARBA00022729"/>
    </source>
</evidence>
<accession>M1UVX1</accession>
<evidence type="ECO:0000256" key="6">
    <source>
        <dbReference type="ARBA" id="ARBA00022824"/>
    </source>
</evidence>
<evidence type="ECO:0000256" key="2">
    <source>
        <dbReference type="ARBA" id="ARBA00004477"/>
    </source>
</evidence>
<name>M1UVX1_CYAM1</name>
<feature type="transmembrane region" description="Helical" evidence="9">
    <location>
        <begin position="263"/>
        <end position="282"/>
    </location>
</feature>
<dbReference type="Gene3D" id="3.40.30.10">
    <property type="entry name" value="Glutaredoxin"/>
    <property type="match status" value="1"/>
</dbReference>
<comment type="similarity">
    <text evidence="3">Belongs to the OST3/OST6 family.</text>
</comment>
<evidence type="ECO:0000256" key="10">
    <source>
        <dbReference type="SAM" id="SignalP"/>
    </source>
</evidence>
<feature type="transmembrane region" description="Helical" evidence="9">
    <location>
        <begin position="319"/>
        <end position="336"/>
    </location>
</feature>
<keyword evidence="8 9" id="KW-0472">Membrane</keyword>
<keyword evidence="7 9" id="KW-1133">Transmembrane helix</keyword>
<dbReference type="OrthoDB" id="67566at2759"/>
<sequence>MLARKAFGWTALLLALCMCCVSVEPKGAPGNQAAFGAAAAASTASAATEVVQRLKDLRQNYETGVIPVRRASSLERTVFGSKERPFGVLLFVTATEQESNCGLCAYMRHNLELVARLVKRSNARYEARGQLPVFTLMVDLTSKNRNEFVPWLQKLKIPLLPSVLYIPANADIAPDAEYARFRPGPPPAGDGMDRKAFAEWVMRQVNADMQRLGRQPPLRLRVGGPVYVVPTLRRHWLLVLSLFVAGLYLGWRWRWYQRTGTWLAFVLLLYAFALGGGHGWIIQGTPLFVWDGERIRVRSTNPYARRRGPVPPDALAAEGFIHAARYILTAALMLALDRLPRKTRRSWQYLLCVSVLYGLLAYSCYDLLRTPLL</sequence>
<evidence type="ECO:0000256" key="3">
    <source>
        <dbReference type="ARBA" id="ARBA00009561"/>
    </source>
</evidence>
<dbReference type="GO" id="GO:0008250">
    <property type="term" value="C:oligosaccharyltransferase complex"/>
    <property type="evidence" value="ECO:0007669"/>
    <property type="project" value="TreeGrafter"/>
</dbReference>
<dbReference type="GO" id="GO:0018279">
    <property type="term" value="P:protein N-linked glycosylation via asparagine"/>
    <property type="evidence" value="ECO:0007669"/>
    <property type="project" value="TreeGrafter"/>
</dbReference>
<evidence type="ECO:0000313" key="12">
    <source>
        <dbReference type="Proteomes" id="UP000007014"/>
    </source>
</evidence>
<dbReference type="Proteomes" id="UP000007014">
    <property type="component" value="Chromosome 17"/>
</dbReference>
<keyword evidence="5 10" id="KW-0732">Signal</keyword>
<dbReference type="Gramene" id="CMQ361CT">
    <property type="protein sequence ID" value="CMQ361CT"/>
    <property type="gene ID" value="CMQ361C"/>
</dbReference>
<dbReference type="HOGENOM" id="CLU_742625_0_0_1"/>